<dbReference type="EC" id="5.1.3.2" evidence="5 9"/>
<dbReference type="SUPFAM" id="SSF51735">
    <property type="entry name" value="NAD(P)-binding Rossmann-fold domains"/>
    <property type="match status" value="1"/>
</dbReference>
<dbReference type="Pfam" id="PF16363">
    <property type="entry name" value="GDP_Man_Dehyd"/>
    <property type="match status" value="1"/>
</dbReference>
<evidence type="ECO:0000313" key="11">
    <source>
        <dbReference type="EMBL" id="MBO8416337.1"/>
    </source>
</evidence>
<evidence type="ECO:0000256" key="1">
    <source>
        <dbReference type="ARBA" id="ARBA00000083"/>
    </source>
</evidence>
<dbReference type="Gene3D" id="3.40.50.720">
    <property type="entry name" value="NAD(P)-binding Rossmann-like Domain"/>
    <property type="match status" value="1"/>
</dbReference>
<dbReference type="GO" id="GO:0003978">
    <property type="term" value="F:UDP-glucose 4-epimerase activity"/>
    <property type="evidence" value="ECO:0007669"/>
    <property type="project" value="UniProtKB-UniRule"/>
</dbReference>
<dbReference type="Gene3D" id="3.90.25.10">
    <property type="entry name" value="UDP-galactose 4-epimerase, domain 1"/>
    <property type="match status" value="1"/>
</dbReference>
<proteinExistence type="inferred from homology"/>
<dbReference type="NCBIfam" id="TIGR01179">
    <property type="entry name" value="galE"/>
    <property type="match status" value="1"/>
</dbReference>
<accession>A0A9D9DDY1</accession>
<comment type="pathway">
    <text evidence="3 9">Carbohydrate metabolism; galactose metabolism.</text>
</comment>
<dbReference type="NCBIfam" id="NF007956">
    <property type="entry name" value="PRK10675.1"/>
    <property type="match status" value="1"/>
</dbReference>
<protein>
    <recommendedName>
        <fullName evidence="6 9">UDP-glucose 4-epimerase</fullName>
        <ecNumber evidence="5 9">5.1.3.2</ecNumber>
    </recommendedName>
</protein>
<evidence type="ECO:0000313" key="12">
    <source>
        <dbReference type="Proteomes" id="UP000823631"/>
    </source>
</evidence>
<sequence>MTTILVTGGAGFIGSHTVIELVNAGYDPIIFDNFCNSKPAVLARIHKICGKQVPFYCGDIRVRKHLETVFSENKIDGVIHFAGLKAVGESVKKPLEYYDNNVNGSRVLLEVMRDFKCYNFIFSSSATVYGEPDKVPLTEDSPIKRANCPYGQTKIDIEYMAEELQKAIPEFSVTLLRYFNPVGAHASGLIGEDPRGIPNNLMPYLTQVAVGKLPVLNIFGNDYPTKDGTCIRDYIHVVDLALGHVAAIRHCLNKGGVHIYNLGTGIGYSVLDMVNAFSKAIGRELPHQFAPRRAGDVVQCYADPSKAERELGWKAVRTLDDMTRDSYNWQKNNPNGYED</sequence>
<keyword evidence="9" id="KW-0119">Carbohydrate metabolism</keyword>
<comment type="caution">
    <text evidence="11">The sequence shown here is derived from an EMBL/GenBank/DDBJ whole genome shotgun (WGS) entry which is preliminary data.</text>
</comment>
<feature type="domain" description="NAD(P)-binding" evidence="10">
    <location>
        <begin position="5"/>
        <end position="325"/>
    </location>
</feature>
<name>A0A9D9DDY1_9GAMM</name>
<evidence type="ECO:0000256" key="3">
    <source>
        <dbReference type="ARBA" id="ARBA00004947"/>
    </source>
</evidence>
<organism evidence="11 12">
    <name type="scientific">Candidatus Avisuccinivibrio stercorigallinarum</name>
    <dbReference type="NCBI Taxonomy" id="2840704"/>
    <lineage>
        <taxon>Bacteria</taxon>
        <taxon>Pseudomonadati</taxon>
        <taxon>Pseudomonadota</taxon>
        <taxon>Gammaproteobacteria</taxon>
        <taxon>Aeromonadales</taxon>
        <taxon>Succinivibrionaceae</taxon>
        <taxon>Succinivibrionaceae incertae sedis</taxon>
        <taxon>Candidatus Avisuccinivibrio</taxon>
    </lineage>
</organism>
<dbReference type="GO" id="GO:0006012">
    <property type="term" value="P:galactose metabolic process"/>
    <property type="evidence" value="ECO:0007669"/>
    <property type="project" value="InterPro"/>
</dbReference>
<reference evidence="11" key="1">
    <citation type="submission" date="2020-10" db="EMBL/GenBank/DDBJ databases">
        <authorList>
            <person name="Gilroy R."/>
        </authorList>
    </citation>
    <scope>NUCLEOTIDE SEQUENCE</scope>
    <source>
        <strain evidence="11">17213</strain>
    </source>
</reference>
<evidence type="ECO:0000256" key="9">
    <source>
        <dbReference type="RuleBase" id="RU366046"/>
    </source>
</evidence>
<dbReference type="PANTHER" id="PTHR43725:SF47">
    <property type="entry name" value="UDP-GLUCOSE 4-EPIMERASE"/>
    <property type="match status" value="1"/>
</dbReference>
<dbReference type="InterPro" id="IPR036291">
    <property type="entry name" value="NAD(P)-bd_dom_sf"/>
</dbReference>
<dbReference type="EMBL" id="JADINH010000170">
    <property type="protein sequence ID" value="MBO8416337.1"/>
    <property type="molecule type" value="Genomic_DNA"/>
</dbReference>
<comment type="catalytic activity">
    <reaction evidence="1 9">
        <text>UDP-alpha-D-glucose = UDP-alpha-D-galactose</text>
        <dbReference type="Rhea" id="RHEA:22168"/>
        <dbReference type="ChEBI" id="CHEBI:58885"/>
        <dbReference type="ChEBI" id="CHEBI:66914"/>
        <dbReference type="EC" id="5.1.3.2"/>
    </reaction>
</comment>
<evidence type="ECO:0000259" key="10">
    <source>
        <dbReference type="Pfam" id="PF16363"/>
    </source>
</evidence>
<evidence type="ECO:0000256" key="6">
    <source>
        <dbReference type="ARBA" id="ARBA00018569"/>
    </source>
</evidence>
<evidence type="ECO:0000256" key="8">
    <source>
        <dbReference type="ARBA" id="ARBA00023235"/>
    </source>
</evidence>
<gene>
    <name evidence="11" type="primary">galE</name>
    <name evidence="11" type="ORF">IAB19_08165</name>
</gene>
<evidence type="ECO:0000256" key="5">
    <source>
        <dbReference type="ARBA" id="ARBA00013189"/>
    </source>
</evidence>
<evidence type="ECO:0000256" key="7">
    <source>
        <dbReference type="ARBA" id="ARBA00023027"/>
    </source>
</evidence>
<dbReference type="AlphaFoldDB" id="A0A9D9DDY1"/>
<comment type="similarity">
    <text evidence="4 9">Belongs to the NAD(P)-dependent epimerase/dehydratase family.</text>
</comment>
<dbReference type="Proteomes" id="UP000823631">
    <property type="component" value="Unassembled WGS sequence"/>
</dbReference>
<dbReference type="CDD" id="cd05247">
    <property type="entry name" value="UDP_G4E_1_SDR_e"/>
    <property type="match status" value="1"/>
</dbReference>
<keyword evidence="8 9" id="KW-0413">Isomerase</keyword>
<dbReference type="GO" id="GO:0005829">
    <property type="term" value="C:cytosol"/>
    <property type="evidence" value="ECO:0007669"/>
    <property type="project" value="TreeGrafter"/>
</dbReference>
<dbReference type="PANTHER" id="PTHR43725">
    <property type="entry name" value="UDP-GLUCOSE 4-EPIMERASE"/>
    <property type="match status" value="1"/>
</dbReference>
<evidence type="ECO:0000256" key="4">
    <source>
        <dbReference type="ARBA" id="ARBA00007637"/>
    </source>
</evidence>
<dbReference type="InterPro" id="IPR016040">
    <property type="entry name" value="NAD(P)-bd_dom"/>
</dbReference>
<keyword evidence="7 9" id="KW-0520">NAD</keyword>
<comment type="subunit">
    <text evidence="9">Homodimer.</text>
</comment>
<reference evidence="11" key="2">
    <citation type="journal article" date="2021" name="PeerJ">
        <title>Extensive microbial diversity within the chicken gut microbiome revealed by metagenomics and culture.</title>
        <authorList>
            <person name="Gilroy R."/>
            <person name="Ravi A."/>
            <person name="Getino M."/>
            <person name="Pursley I."/>
            <person name="Horton D.L."/>
            <person name="Alikhan N.F."/>
            <person name="Baker D."/>
            <person name="Gharbi K."/>
            <person name="Hall N."/>
            <person name="Watson M."/>
            <person name="Adriaenssens E.M."/>
            <person name="Foster-Nyarko E."/>
            <person name="Jarju S."/>
            <person name="Secka A."/>
            <person name="Antonio M."/>
            <person name="Oren A."/>
            <person name="Chaudhuri R.R."/>
            <person name="La Ragione R."/>
            <person name="Hildebrand F."/>
            <person name="Pallen M.J."/>
        </authorList>
    </citation>
    <scope>NUCLEOTIDE SEQUENCE</scope>
    <source>
        <strain evidence="11">17213</strain>
    </source>
</reference>
<dbReference type="InterPro" id="IPR005886">
    <property type="entry name" value="UDP_G4E"/>
</dbReference>
<evidence type="ECO:0000256" key="2">
    <source>
        <dbReference type="ARBA" id="ARBA00001911"/>
    </source>
</evidence>
<comment type="cofactor">
    <cofactor evidence="2 9">
        <name>NAD(+)</name>
        <dbReference type="ChEBI" id="CHEBI:57540"/>
    </cofactor>
</comment>